<feature type="transmembrane region" description="Helical" evidence="2">
    <location>
        <begin position="134"/>
        <end position="156"/>
    </location>
</feature>
<feature type="domain" description="DUF6534" evidence="3">
    <location>
        <begin position="141"/>
        <end position="229"/>
    </location>
</feature>
<feature type="transmembrane region" description="Helical" evidence="2">
    <location>
        <begin position="60"/>
        <end position="82"/>
    </location>
</feature>
<dbReference type="OrthoDB" id="3262409at2759"/>
<feature type="transmembrane region" description="Helical" evidence="2">
    <location>
        <begin position="94"/>
        <end position="114"/>
    </location>
</feature>
<organism evidence="4 5">
    <name type="scientific">Russula ochroleuca</name>
    <dbReference type="NCBI Taxonomy" id="152965"/>
    <lineage>
        <taxon>Eukaryota</taxon>
        <taxon>Fungi</taxon>
        <taxon>Dikarya</taxon>
        <taxon>Basidiomycota</taxon>
        <taxon>Agaricomycotina</taxon>
        <taxon>Agaricomycetes</taxon>
        <taxon>Russulales</taxon>
        <taxon>Russulaceae</taxon>
        <taxon>Russula</taxon>
    </lineage>
</organism>
<feature type="region of interest" description="Disordered" evidence="1">
    <location>
        <begin position="270"/>
        <end position="293"/>
    </location>
</feature>
<name>A0A9P5T9X8_9AGAM</name>
<proteinExistence type="predicted"/>
<evidence type="ECO:0000256" key="2">
    <source>
        <dbReference type="SAM" id="Phobius"/>
    </source>
</evidence>
<dbReference type="PANTHER" id="PTHR40465">
    <property type="entry name" value="CHROMOSOME 1, WHOLE GENOME SHOTGUN SEQUENCE"/>
    <property type="match status" value="1"/>
</dbReference>
<keyword evidence="5" id="KW-1185">Reference proteome</keyword>
<feature type="transmembrane region" description="Helical" evidence="2">
    <location>
        <begin position="203"/>
        <end position="224"/>
    </location>
</feature>
<gene>
    <name evidence="4" type="ORF">DFH94DRAFT_732228</name>
</gene>
<feature type="compositionally biased region" description="Basic and acidic residues" evidence="1">
    <location>
        <begin position="270"/>
        <end position="287"/>
    </location>
</feature>
<sequence length="293" mass="33239">MQLYVYYLCFPRDYWWIKFSAYGLYLLELAQTVFVAQMAWADLCAGWGISSALSHIGWGFSMNPIVCGLIACWVQIFFAWRVWALGHHTFWKSITVVILMVSFAQGCAAVSLGVKLSSVGYLYDRTEALAEDLFIYYLGGSAVADFLIAASMLYFLISTRRRSAWSKETDRRVTKLVQSTFETGTLCSVMAFIDLAVYLHMNYVHISIVMMLSKLYSNALMASLNSRAHVYERFASESRGESRATSGRCDSAQFTSIGIPVSAGDFDWVNERDNVPNRDRNTRRQDLHMQVLP</sequence>
<evidence type="ECO:0000259" key="3">
    <source>
        <dbReference type="Pfam" id="PF20152"/>
    </source>
</evidence>
<accession>A0A9P5T9X8</accession>
<dbReference type="Pfam" id="PF20152">
    <property type="entry name" value="DUF6534"/>
    <property type="match status" value="1"/>
</dbReference>
<evidence type="ECO:0000313" key="4">
    <source>
        <dbReference type="EMBL" id="KAF8481657.1"/>
    </source>
</evidence>
<comment type="caution">
    <text evidence="4">The sequence shown here is derived from an EMBL/GenBank/DDBJ whole genome shotgun (WGS) entry which is preliminary data.</text>
</comment>
<keyword evidence="2" id="KW-0812">Transmembrane</keyword>
<keyword evidence="2" id="KW-1133">Transmembrane helix</keyword>
<keyword evidence="2" id="KW-0472">Membrane</keyword>
<dbReference type="Proteomes" id="UP000759537">
    <property type="component" value="Unassembled WGS sequence"/>
</dbReference>
<evidence type="ECO:0000313" key="5">
    <source>
        <dbReference type="Proteomes" id="UP000759537"/>
    </source>
</evidence>
<dbReference type="PANTHER" id="PTHR40465:SF1">
    <property type="entry name" value="DUF6534 DOMAIN-CONTAINING PROTEIN"/>
    <property type="match status" value="1"/>
</dbReference>
<dbReference type="InterPro" id="IPR045339">
    <property type="entry name" value="DUF6534"/>
</dbReference>
<reference evidence="4" key="1">
    <citation type="submission" date="2019-10" db="EMBL/GenBank/DDBJ databases">
        <authorList>
            <consortium name="DOE Joint Genome Institute"/>
            <person name="Kuo A."/>
            <person name="Miyauchi S."/>
            <person name="Kiss E."/>
            <person name="Drula E."/>
            <person name="Kohler A."/>
            <person name="Sanchez-Garcia M."/>
            <person name="Andreopoulos B."/>
            <person name="Barry K.W."/>
            <person name="Bonito G."/>
            <person name="Buee M."/>
            <person name="Carver A."/>
            <person name="Chen C."/>
            <person name="Cichocki N."/>
            <person name="Clum A."/>
            <person name="Culley D."/>
            <person name="Crous P.W."/>
            <person name="Fauchery L."/>
            <person name="Girlanda M."/>
            <person name="Hayes R."/>
            <person name="Keri Z."/>
            <person name="LaButti K."/>
            <person name="Lipzen A."/>
            <person name="Lombard V."/>
            <person name="Magnuson J."/>
            <person name="Maillard F."/>
            <person name="Morin E."/>
            <person name="Murat C."/>
            <person name="Nolan M."/>
            <person name="Ohm R."/>
            <person name="Pangilinan J."/>
            <person name="Pereira M."/>
            <person name="Perotto S."/>
            <person name="Peter M."/>
            <person name="Riley R."/>
            <person name="Sitrit Y."/>
            <person name="Stielow B."/>
            <person name="Szollosi G."/>
            <person name="Zifcakova L."/>
            <person name="Stursova M."/>
            <person name="Spatafora J.W."/>
            <person name="Tedersoo L."/>
            <person name="Vaario L.-M."/>
            <person name="Yamada A."/>
            <person name="Yan M."/>
            <person name="Wang P."/>
            <person name="Xu J."/>
            <person name="Bruns T."/>
            <person name="Baldrian P."/>
            <person name="Vilgalys R."/>
            <person name="Henrissat B."/>
            <person name="Grigoriev I.V."/>
            <person name="Hibbett D."/>
            <person name="Nagy L.G."/>
            <person name="Martin F.M."/>
        </authorList>
    </citation>
    <scope>NUCLEOTIDE SEQUENCE</scope>
    <source>
        <strain evidence="4">Prilba</strain>
    </source>
</reference>
<protein>
    <recommendedName>
        <fullName evidence="3">DUF6534 domain-containing protein</fullName>
    </recommendedName>
</protein>
<feature type="transmembrane region" description="Helical" evidence="2">
    <location>
        <begin position="176"/>
        <end position="197"/>
    </location>
</feature>
<reference evidence="4" key="2">
    <citation type="journal article" date="2020" name="Nat. Commun.">
        <title>Large-scale genome sequencing of mycorrhizal fungi provides insights into the early evolution of symbiotic traits.</title>
        <authorList>
            <person name="Miyauchi S."/>
            <person name="Kiss E."/>
            <person name="Kuo A."/>
            <person name="Drula E."/>
            <person name="Kohler A."/>
            <person name="Sanchez-Garcia M."/>
            <person name="Morin E."/>
            <person name="Andreopoulos B."/>
            <person name="Barry K.W."/>
            <person name="Bonito G."/>
            <person name="Buee M."/>
            <person name="Carver A."/>
            <person name="Chen C."/>
            <person name="Cichocki N."/>
            <person name="Clum A."/>
            <person name="Culley D."/>
            <person name="Crous P.W."/>
            <person name="Fauchery L."/>
            <person name="Girlanda M."/>
            <person name="Hayes R.D."/>
            <person name="Keri Z."/>
            <person name="LaButti K."/>
            <person name="Lipzen A."/>
            <person name="Lombard V."/>
            <person name="Magnuson J."/>
            <person name="Maillard F."/>
            <person name="Murat C."/>
            <person name="Nolan M."/>
            <person name="Ohm R.A."/>
            <person name="Pangilinan J."/>
            <person name="Pereira M.F."/>
            <person name="Perotto S."/>
            <person name="Peter M."/>
            <person name="Pfister S."/>
            <person name="Riley R."/>
            <person name="Sitrit Y."/>
            <person name="Stielow J.B."/>
            <person name="Szollosi G."/>
            <person name="Zifcakova L."/>
            <person name="Stursova M."/>
            <person name="Spatafora J.W."/>
            <person name="Tedersoo L."/>
            <person name="Vaario L.M."/>
            <person name="Yamada A."/>
            <person name="Yan M."/>
            <person name="Wang P."/>
            <person name="Xu J."/>
            <person name="Bruns T."/>
            <person name="Baldrian P."/>
            <person name="Vilgalys R."/>
            <person name="Dunand C."/>
            <person name="Henrissat B."/>
            <person name="Grigoriev I.V."/>
            <person name="Hibbett D."/>
            <person name="Nagy L.G."/>
            <person name="Martin F.M."/>
        </authorList>
    </citation>
    <scope>NUCLEOTIDE SEQUENCE</scope>
    <source>
        <strain evidence="4">Prilba</strain>
    </source>
</reference>
<evidence type="ECO:0000256" key="1">
    <source>
        <dbReference type="SAM" id="MobiDB-lite"/>
    </source>
</evidence>
<feature type="transmembrane region" description="Helical" evidence="2">
    <location>
        <begin position="21"/>
        <end position="40"/>
    </location>
</feature>
<dbReference type="EMBL" id="WHVB01000006">
    <property type="protein sequence ID" value="KAF8481657.1"/>
    <property type="molecule type" value="Genomic_DNA"/>
</dbReference>
<dbReference type="AlphaFoldDB" id="A0A9P5T9X8"/>